<evidence type="ECO:0000256" key="4">
    <source>
        <dbReference type="PROSITE-ProRule" id="PRU00520"/>
    </source>
</evidence>
<evidence type="ECO:0000256" key="5">
    <source>
        <dbReference type="RuleBase" id="RU004168"/>
    </source>
</evidence>
<keyword evidence="4" id="KW-0378">Hydrolase</keyword>
<accession>A0ABX9KHS1</accession>
<protein>
    <recommendedName>
        <fullName evidence="2 4">acylphosphatase</fullName>
        <ecNumber evidence="2 4">3.6.1.7</ecNumber>
    </recommendedName>
</protein>
<feature type="active site" evidence="4">
    <location>
        <position position="35"/>
    </location>
</feature>
<dbReference type="PROSITE" id="PS00150">
    <property type="entry name" value="ACYLPHOSPHATASE_1"/>
    <property type="match status" value="1"/>
</dbReference>
<name>A0ABX9KHS1_9FUSO</name>
<comment type="catalytic activity">
    <reaction evidence="3 4">
        <text>an acyl phosphate + H2O = a carboxylate + phosphate + H(+)</text>
        <dbReference type="Rhea" id="RHEA:14965"/>
        <dbReference type="ChEBI" id="CHEBI:15377"/>
        <dbReference type="ChEBI" id="CHEBI:15378"/>
        <dbReference type="ChEBI" id="CHEBI:29067"/>
        <dbReference type="ChEBI" id="CHEBI:43474"/>
        <dbReference type="ChEBI" id="CHEBI:59918"/>
        <dbReference type="EC" id="3.6.1.7"/>
    </reaction>
</comment>
<dbReference type="InterPro" id="IPR001792">
    <property type="entry name" value="Acylphosphatase-like_dom"/>
</dbReference>
<evidence type="ECO:0000259" key="6">
    <source>
        <dbReference type="PROSITE" id="PS51160"/>
    </source>
</evidence>
<dbReference type="EC" id="3.6.1.7" evidence="2 4"/>
<reference evidence="7 8" key="1">
    <citation type="submission" date="2018-08" db="EMBL/GenBank/DDBJ databases">
        <title>Draft genome sequence of Psychrilyobacter sp. strain SD5 isolated from Black Sea water.</title>
        <authorList>
            <person name="Yadav S."/>
            <person name="Villanueva L."/>
            <person name="Damste J.S.S."/>
        </authorList>
    </citation>
    <scope>NUCLEOTIDE SEQUENCE [LARGE SCALE GENOMIC DNA]</scope>
    <source>
        <strain evidence="7 8">SD5</strain>
    </source>
</reference>
<dbReference type="InterPro" id="IPR020456">
    <property type="entry name" value="Acylphosphatase"/>
</dbReference>
<gene>
    <name evidence="7" type="ORF">DYH56_07180</name>
</gene>
<dbReference type="PROSITE" id="PS51160">
    <property type="entry name" value="ACYLPHOSPHATASE_3"/>
    <property type="match status" value="1"/>
</dbReference>
<comment type="caution">
    <text evidence="7">The sequence shown here is derived from an EMBL/GenBank/DDBJ whole genome shotgun (WGS) entry which is preliminary data.</text>
</comment>
<feature type="domain" description="Acylphosphatase-like" evidence="6">
    <location>
        <begin position="2"/>
        <end position="86"/>
    </location>
</feature>
<comment type="similarity">
    <text evidence="1 5">Belongs to the acylphosphatase family.</text>
</comment>
<dbReference type="Pfam" id="PF00708">
    <property type="entry name" value="Acylphosphatase"/>
    <property type="match status" value="1"/>
</dbReference>
<proteinExistence type="inferred from homology"/>
<dbReference type="PANTHER" id="PTHR47268">
    <property type="entry name" value="ACYLPHOSPHATASE"/>
    <property type="match status" value="1"/>
</dbReference>
<dbReference type="Gene3D" id="3.30.70.100">
    <property type="match status" value="1"/>
</dbReference>
<dbReference type="Proteomes" id="UP000263486">
    <property type="component" value="Unassembled WGS sequence"/>
</dbReference>
<dbReference type="EMBL" id="QUAJ01000010">
    <property type="protein sequence ID" value="REI41444.1"/>
    <property type="molecule type" value="Genomic_DNA"/>
</dbReference>
<evidence type="ECO:0000256" key="3">
    <source>
        <dbReference type="ARBA" id="ARBA00047645"/>
    </source>
</evidence>
<feature type="active site" evidence="4">
    <location>
        <position position="17"/>
    </location>
</feature>
<keyword evidence="8" id="KW-1185">Reference proteome</keyword>
<evidence type="ECO:0000313" key="7">
    <source>
        <dbReference type="EMBL" id="REI41444.1"/>
    </source>
</evidence>
<sequence length="86" mass="10170">MTKKYIVYGRVQGVGFRYFVQELAKKLKFNGRVKNLFDGSVEVVIDSSRHEEILKEIKKGNFFSHVDEIKEIETLETTYEDFKVLY</sequence>
<dbReference type="InterPro" id="IPR036046">
    <property type="entry name" value="Acylphosphatase-like_dom_sf"/>
</dbReference>
<evidence type="ECO:0000313" key="8">
    <source>
        <dbReference type="Proteomes" id="UP000263486"/>
    </source>
</evidence>
<evidence type="ECO:0000256" key="2">
    <source>
        <dbReference type="ARBA" id="ARBA00012150"/>
    </source>
</evidence>
<dbReference type="InterPro" id="IPR017968">
    <property type="entry name" value="Acylphosphatase_CS"/>
</dbReference>
<dbReference type="PANTHER" id="PTHR47268:SF4">
    <property type="entry name" value="ACYLPHOSPHATASE"/>
    <property type="match status" value="1"/>
</dbReference>
<dbReference type="SUPFAM" id="SSF54975">
    <property type="entry name" value="Acylphosphatase/BLUF domain-like"/>
    <property type="match status" value="1"/>
</dbReference>
<organism evidence="7 8">
    <name type="scientific">Psychrilyobacter piezotolerans</name>
    <dbReference type="NCBI Taxonomy" id="2293438"/>
    <lineage>
        <taxon>Bacteria</taxon>
        <taxon>Fusobacteriati</taxon>
        <taxon>Fusobacteriota</taxon>
        <taxon>Fusobacteriia</taxon>
        <taxon>Fusobacteriales</taxon>
        <taxon>Fusobacteriaceae</taxon>
        <taxon>Psychrilyobacter</taxon>
    </lineage>
</organism>
<dbReference type="RefSeq" id="WP_114642192.1">
    <property type="nucleotide sequence ID" value="NZ_JAACIO010000011.1"/>
</dbReference>
<evidence type="ECO:0000256" key="1">
    <source>
        <dbReference type="ARBA" id="ARBA00005614"/>
    </source>
</evidence>